<name>A0A0V1DZP5_TRIPS</name>
<dbReference type="AlphaFoldDB" id="A0A0V1DZP5"/>
<dbReference type="EMBL" id="JYDR01000165">
    <property type="protein sequence ID" value="KRY66546.1"/>
    <property type="molecule type" value="Genomic_DNA"/>
</dbReference>
<reference evidence="4 5" key="1">
    <citation type="submission" date="2015-01" db="EMBL/GenBank/DDBJ databases">
        <title>Evolution of Trichinella species and genotypes.</title>
        <authorList>
            <person name="Korhonen P.K."/>
            <person name="Edoardo P."/>
            <person name="Giuseppe L.R."/>
            <person name="Gasser R.B."/>
        </authorList>
    </citation>
    <scope>NUCLEOTIDE SEQUENCE [LARGE SCALE GENOMIC DNA]</scope>
    <source>
        <strain evidence="1">ISS13</strain>
        <strain evidence="3">ISS176</strain>
        <strain evidence="2">ISS588</strain>
    </source>
</reference>
<protein>
    <submittedName>
        <fullName evidence="1">Uncharacterized protein</fullName>
    </submittedName>
</protein>
<evidence type="ECO:0000313" key="4">
    <source>
        <dbReference type="Proteomes" id="UP000054632"/>
    </source>
</evidence>
<evidence type="ECO:0000313" key="1">
    <source>
        <dbReference type="EMBL" id="KRY66546.1"/>
    </source>
</evidence>
<evidence type="ECO:0000313" key="3">
    <source>
        <dbReference type="EMBL" id="KRZ35237.1"/>
    </source>
</evidence>
<comment type="caution">
    <text evidence="1">The sequence shown here is derived from an EMBL/GenBank/DDBJ whole genome shotgun (WGS) entry which is preliminary data.</text>
</comment>
<keyword evidence="5" id="KW-1185">Reference proteome</keyword>
<sequence length="98" mass="11539">MRQHIFYALFMYYFCHFEFTKAVQAKLHFQLDDDAHITSVQLIFLQKRGIKQSLKTQLFSVAYCHFVGLRIVNVTILSHKVISKLDINSLRSFSSDDH</sequence>
<dbReference type="EMBL" id="JYDS01000194">
    <property type="protein sequence ID" value="KRZ21756.1"/>
    <property type="molecule type" value="Genomic_DNA"/>
</dbReference>
<accession>A0A0V1DZP5</accession>
<dbReference type="Proteomes" id="UP000054632">
    <property type="component" value="Unassembled WGS sequence"/>
</dbReference>
<dbReference type="Proteomes" id="UP000054826">
    <property type="component" value="Unassembled WGS sequence"/>
</dbReference>
<evidence type="ECO:0000313" key="2">
    <source>
        <dbReference type="EMBL" id="KRZ21756.1"/>
    </source>
</evidence>
<proteinExistence type="predicted"/>
<dbReference type="EMBL" id="JYDV01000094">
    <property type="protein sequence ID" value="KRZ35237.1"/>
    <property type="molecule type" value="Genomic_DNA"/>
</dbReference>
<gene>
    <name evidence="1" type="ORF">T4A_4809</name>
    <name evidence="2" type="ORF">T4B_14608</name>
    <name evidence="3" type="ORF">T4C_8871</name>
</gene>
<dbReference type="Proteomes" id="UP000054805">
    <property type="component" value="Unassembled WGS sequence"/>
</dbReference>
<evidence type="ECO:0000313" key="5">
    <source>
        <dbReference type="Proteomes" id="UP000054805"/>
    </source>
</evidence>
<organism evidence="1 4">
    <name type="scientific">Trichinella pseudospiralis</name>
    <name type="common">Parasitic roundworm</name>
    <dbReference type="NCBI Taxonomy" id="6337"/>
    <lineage>
        <taxon>Eukaryota</taxon>
        <taxon>Metazoa</taxon>
        <taxon>Ecdysozoa</taxon>
        <taxon>Nematoda</taxon>
        <taxon>Enoplea</taxon>
        <taxon>Dorylaimia</taxon>
        <taxon>Trichinellida</taxon>
        <taxon>Trichinellidae</taxon>
        <taxon>Trichinella</taxon>
    </lineage>
</organism>